<feature type="region of interest" description="Disordered" evidence="8">
    <location>
        <begin position="1"/>
        <end position="26"/>
    </location>
</feature>
<comment type="subcellular location">
    <subcellularLocation>
        <location evidence="2">Nucleus</location>
    </subcellularLocation>
</comment>
<keyword evidence="6" id="KW-0378">Hydrolase</keyword>
<proteinExistence type="inferred from homology"/>
<keyword evidence="5" id="KW-0479">Metal-binding</keyword>
<dbReference type="PANTHER" id="PTHR22930">
    <property type="match status" value="1"/>
</dbReference>
<evidence type="ECO:0000259" key="9">
    <source>
        <dbReference type="Pfam" id="PF13359"/>
    </source>
</evidence>
<dbReference type="Pfam" id="PF13613">
    <property type="entry name" value="HTH_Tnp_4"/>
    <property type="match status" value="1"/>
</dbReference>
<gene>
    <name evidence="11" type="ORF">C2845_PM06G19420</name>
</gene>
<feature type="compositionally biased region" description="Pro residues" evidence="8">
    <location>
        <begin position="16"/>
        <end position="26"/>
    </location>
</feature>
<feature type="compositionally biased region" description="Basic residues" evidence="8">
    <location>
        <begin position="1"/>
        <end position="13"/>
    </location>
</feature>
<organism evidence="11 12">
    <name type="scientific">Panicum miliaceum</name>
    <name type="common">Proso millet</name>
    <name type="synonym">Broomcorn millet</name>
    <dbReference type="NCBI Taxonomy" id="4540"/>
    <lineage>
        <taxon>Eukaryota</taxon>
        <taxon>Viridiplantae</taxon>
        <taxon>Streptophyta</taxon>
        <taxon>Embryophyta</taxon>
        <taxon>Tracheophyta</taxon>
        <taxon>Spermatophyta</taxon>
        <taxon>Magnoliopsida</taxon>
        <taxon>Liliopsida</taxon>
        <taxon>Poales</taxon>
        <taxon>Poaceae</taxon>
        <taxon>PACMAD clade</taxon>
        <taxon>Panicoideae</taxon>
        <taxon>Panicodae</taxon>
        <taxon>Paniceae</taxon>
        <taxon>Panicinae</taxon>
        <taxon>Panicum</taxon>
        <taxon>Panicum sect. Panicum</taxon>
    </lineage>
</organism>
<evidence type="ECO:0000256" key="4">
    <source>
        <dbReference type="ARBA" id="ARBA00022722"/>
    </source>
</evidence>
<evidence type="ECO:0000256" key="8">
    <source>
        <dbReference type="SAM" id="MobiDB-lite"/>
    </source>
</evidence>
<evidence type="ECO:0000256" key="3">
    <source>
        <dbReference type="ARBA" id="ARBA00006958"/>
    </source>
</evidence>
<evidence type="ECO:0000256" key="6">
    <source>
        <dbReference type="ARBA" id="ARBA00022801"/>
    </source>
</evidence>
<accession>A0A3L6R8J8</accession>
<dbReference type="InterPro" id="IPR045249">
    <property type="entry name" value="HARBI1-like"/>
</dbReference>
<evidence type="ECO:0000256" key="1">
    <source>
        <dbReference type="ARBA" id="ARBA00001968"/>
    </source>
</evidence>
<keyword evidence="7" id="KW-0539">Nucleus</keyword>
<keyword evidence="12" id="KW-1185">Reference proteome</keyword>
<reference evidence="12" key="1">
    <citation type="journal article" date="2019" name="Nat. Commun.">
        <title>The genome of broomcorn millet.</title>
        <authorList>
            <person name="Zou C."/>
            <person name="Miki D."/>
            <person name="Li D."/>
            <person name="Tang Q."/>
            <person name="Xiao L."/>
            <person name="Rajput S."/>
            <person name="Deng P."/>
            <person name="Jia W."/>
            <person name="Huang R."/>
            <person name="Zhang M."/>
            <person name="Sun Y."/>
            <person name="Hu J."/>
            <person name="Fu X."/>
            <person name="Schnable P.S."/>
            <person name="Li F."/>
            <person name="Zhang H."/>
            <person name="Feng B."/>
            <person name="Zhu X."/>
            <person name="Liu R."/>
            <person name="Schnable J.C."/>
            <person name="Zhu J.-K."/>
            <person name="Zhang H."/>
        </authorList>
    </citation>
    <scope>NUCLEOTIDE SEQUENCE [LARGE SCALE GENOMIC DNA]</scope>
</reference>
<dbReference type="AlphaFoldDB" id="A0A3L6R8J8"/>
<dbReference type="OrthoDB" id="2668416at2759"/>
<comment type="similarity">
    <text evidence="3">Belongs to the HARBI1 family.</text>
</comment>
<evidence type="ECO:0000256" key="5">
    <source>
        <dbReference type="ARBA" id="ARBA00022723"/>
    </source>
</evidence>
<dbReference type="GO" id="GO:0005634">
    <property type="term" value="C:nucleus"/>
    <property type="evidence" value="ECO:0007669"/>
    <property type="project" value="UniProtKB-SubCell"/>
</dbReference>
<evidence type="ECO:0000259" key="10">
    <source>
        <dbReference type="Pfam" id="PF13613"/>
    </source>
</evidence>
<name>A0A3L6R8J8_PANMI</name>
<dbReference type="Proteomes" id="UP000275267">
    <property type="component" value="Unassembled WGS sequence"/>
</dbReference>
<dbReference type="Pfam" id="PF13359">
    <property type="entry name" value="DDE_Tnp_4"/>
    <property type="match status" value="1"/>
</dbReference>
<feature type="domain" description="DDE Tnp4" evidence="9">
    <location>
        <begin position="176"/>
        <end position="340"/>
    </location>
</feature>
<keyword evidence="4" id="KW-0540">Nuclease</keyword>
<protein>
    <submittedName>
        <fullName evidence="11">Nuclease HARBI1</fullName>
    </submittedName>
</protein>
<dbReference type="GO" id="GO:0046872">
    <property type="term" value="F:metal ion binding"/>
    <property type="evidence" value="ECO:0007669"/>
    <property type="project" value="UniProtKB-KW"/>
</dbReference>
<evidence type="ECO:0000313" key="11">
    <source>
        <dbReference type="EMBL" id="RLM98817.1"/>
    </source>
</evidence>
<sequence>MAPVRGAKKRKRPEKPVPAPAPRLPLPPLPDGSDWWGAFYRRVAGHSSFPREYQTIESVLKMSRKTFDYICLLVKKDLTTKTYGFRNFRFGDKTILDVEDQVAVALMRLTTGESLQNIGIWFGMNHSAISNITWRFIESMEERATCHLKWPSPEEMATIKARFEKIYGLPNCCGAIDTTHILMCSSAQPNSRVWLDNENKNSMVLQAVVDTDMRFRDIVSGWPGSLDDSCILRTSGLYRLCEKGIRLDGQMELPGGSAVREYIVGDSSYPLLPWLMTPYQGQGLPAAKVEFNKRHTAATKVVQTALATLKGRWRVIQGELWRPDKHRLPRIIFVCCLITNIIIDMEGTPSKEMLVSGDHDHGYKQQFSNVADDNAVKQRDDLSHHVTAGE</sequence>
<dbReference type="GO" id="GO:0004518">
    <property type="term" value="F:nuclease activity"/>
    <property type="evidence" value="ECO:0007669"/>
    <property type="project" value="UniProtKB-KW"/>
</dbReference>
<evidence type="ECO:0000256" key="2">
    <source>
        <dbReference type="ARBA" id="ARBA00004123"/>
    </source>
</evidence>
<evidence type="ECO:0000313" key="12">
    <source>
        <dbReference type="Proteomes" id="UP000275267"/>
    </source>
</evidence>
<feature type="domain" description="Transposase Helix-turn-helix" evidence="10">
    <location>
        <begin position="96"/>
        <end position="144"/>
    </location>
</feature>
<dbReference type="InterPro" id="IPR027805">
    <property type="entry name" value="Transposase_HTH_dom"/>
</dbReference>
<dbReference type="STRING" id="4540.A0A3L6R8J8"/>
<dbReference type="EMBL" id="PQIB02000009">
    <property type="protein sequence ID" value="RLM98817.1"/>
    <property type="molecule type" value="Genomic_DNA"/>
</dbReference>
<comment type="cofactor">
    <cofactor evidence="1">
        <name>a divalent metal cation</name>
        <dbReference type="ChEBI" id="CHEBI:60240"/>
    </cofactor>
</comment>
<dbReference type="InterPro" id="IPR027806">
    <property type="entry name" value="HARBI1_dom"/>
</dbReference>
<comment type="caution">
    <text evidence="11">The sequence shown here is derived from an EMBL/GenBank/DDBJ whole genome shotgun (WGS) entry which is preliminary data.</text>
</comment>
<dbReference type="GO" id="GO:0016787">
    <property type="term" value="F:hydrolase activity"/>
    <property type="evidence" value="ECO:0007669"/>
    <property type="project" value="UniProtKB-KW"/>
</dbReference>
<evidence type="ECO:0000256" key="7">
    <source>
        <dbReference type="ARBA" id="ARBA00023242"/>
    </source>
</evidence>
<dbReference type="PANTHER" id="PTHR22930:SF260">
    <property type="entry name" value="OS01G0838900 PROTEIN"/>
    <property type="match status" value="1"/>
</dbReference>